<feature type="transmembrane region" description="Helical" evidence="1">
    <location>
        <begin position="7"/>
        <end position="27"/>
    </location>
</feature>
<sequence>MELEIKLTSWSRASLCSFSATLSFFWYSASSGMVGRADLVSVLVSAAAGAAAGACLVSAIVKVGRSLLIDAKDDQLNKAGECAHCRSRGGQQSRIGDVEDGGWRSGIGINHAKGELFVKRIPQFC</sequence>
<keyword evidence="1" id="KW-0472">Membrane</keyword>
<gene>
    <name evidence="2" type="ORF">CCUS01_14924</name>
</gene>
<keyword evidence="1" id="KW-1133">Transmembrane helix</keyword>
<evidence type="ECO:0000256" key="1">
    <source>
        <dbReference type="SAM" id="Phobius"/>
    </source>
</evidence>
<feature type="transmembrane region" description="Helical" evidence="1">
    <location>
        <begin position="39"/>
        <end position="61"/>
    </location>
</feature>
<accession>A0AAI9VGP9</accession>
<organism evidence="2 3">
    <name type="scientific">Colletotrichum cuscutae</name>
    <dbReference type="NCBI Taxonomy" id="1209917"/>
    <lineage>
        <taxon>Eukaryota</taxon>
        <taxon>Fungi</taxon>
        <taxon>Dikarya</taxon>
        <taxon>Ascomycota</taxon>
        <taxon>Pezizomycotina</taxon>
        <taxon>Sordariomycetes</taxon>
        <taxon>Hypocreomycetidae</taxon>
        <taxon>Glomerellales</taxon>
        <taxon>Glomerellaceae</taxon>
        <taxon>Colletotrichum</taxon>
        <taxon>Colletotrichum acutatum species complex</taxon>
    </lineage>
</organism>
<proteinExistence type="predicted"/>
<dbReference type="Proteomes" id="UP001239213">
    <property type="component" value="Unassembled WGS sequence"/>
</dbReference>
<keyword evidence="3" id="KW-1185">Reference proteome</keyword>
<dbReference type="AlphaFoldDB" id="A0AAI9VGP9"/>
<reference evidence="2" key="1">
    <citation type="submission" date="2016-11" db="EMBL/GenBank/DDBJ databases">
        <title>The genome sequence of Colletotrichum cuscutae.</title>
        <authorList>
            <person name="Baroncelli R."/>
        </authorList>
    </citation>
    <scope>NUCLEOTIDE SEQUENCE</scope>
    <source>
        <strain evidence="2">IMI 304802</strain>
    </source>
</reference>
<protein>
    <submittedName>
        <fullName evidence="2">Uncharacterized protein</fullName>
    </submittedName>
</protein>
<comment type="caution">
    <text evidence="2">The sequence shown here is derived from an EMBL/GenBank/DDBJ whole genome shotgun (WGS) entry which is preliminary data.</text>
</comment>
<evidence type="ECO:0000313" key="2">
    <source>
        <dbReference type="EMBL" id="KAK1487764.1"/>
    </source>
</evidence>
<dbReference type="EMBL" id="MPDP01000054">
    <property type="protein sequence ID" value="KAK1487764.1"/>
    <property type="molecule type" value="Genomic_DNA"/>
</dbReference>
<keyword evidence="1" id="KW-0812">Transmembrane</keyword>
<evidence type="ECO:0000313" key="3">
    <source>
        <dbReference type="Proteomes" id="UP001239213"/>
    </source>
</evidence>
<name>A0AAI9VGP9_9PEZI</name>